<evidence type="ECO:0000256" key="6">
    <source>
        <dbReference type="ARBA" id="ARBA00022741"/>
    </source>
</evidence>
<dbReference type="Gramene" id="rna27266">
    <property type="protein sequence ID" value="RHN64447.1"/>
    <property type="gene ID" value="gene27266"/>
</dbReference>
<feature type="transmembrane region" description="Helical" evidence="10">
    <location>
        <begin position="550"/>
        <end position="568"/>
    </location>
</feature>
<feature type="domain" description="ABC transporter" evidence="11">
    <location>
        <begin position="820"/>
        <end position="1062"/>
    </location>
</feature>
<dbReference type="PANTHER" id="PTHR48040:SF18">
    <property type="entry name" value="PLEIOTROPIC DRUG RESISTANCE PROTEIN 3-LIKE ISOFORM X1"/>
    <property type="match status" value="1"/>
</dbReference>
<evidence type="ECO:0000256" key="3">
    <source>
        <dbReference type="ARBA" id="ARBA00022448"/>
    </source>
</evidence>
<evidence type="ECO:0000256" key="1">
    <source>
        <dbReference type="ARBA" id="ARBA00004141"/>
    </source>
</evidence>
<dbReference type="GO" id="GO:0140359">
    <property type="term" value="F:ABC-type transporter activity"/>
    <property type="evidence" value="ECO:0007669"/>
    <property type="project" value="InterPro"/>
</dbReference>
<dbReference type="Proteomes" id="UP000265566">
    <property type="component" value="Chromosome 4"/>
</dbReference>
<dbReference type="SUPFAM" id="SSF52540">
    <property type="entry name" value="P-loop containing nucleoside triphosphate hydrolases"/>
    <property type="match status" value="2"/>
</dbReference>
<evidence type="ECO:0000313" key="13">
    <source>
        <dbReference type="Proteomes" id="UP000265566"/>
    </source>
</evidence>
<feature type="domain" description="ABC transporter" evidence="11">
    <location>
        <begin position="147"/>
        <end position="414"/>
    </location>
</feature>
<dbReference type="Pfam" id="PF08370">
    <property type="entry name" value="PDR_assoc"/>
    <property type="match status" value="1"/>
</dbReference>
<dbReference type="InterPro" id="IPR013581">
    <property type="entry name" value="PDR_assoc"/>
</dbReference>
<dbReference type="InterPro" id="IPR027417">
    <property type="entry name" value="P-loop_NTPase"/>
</dbReference>
<keyword evidence="12" id="KW-0378">Hydrolase</keyword>
<dbReference type="AlphaFoldDB" id="A0A396INF4"/>
<dbReference type="Pfam" id="PF19055">
    <property type="entry name" value="ABC2_membrane_7"/>
    <property type="match status" value="1"/>
</dbReference>
<sequence>MELTPRGRNQGHVVTFDRDADSFVEEDKELQSKWAAIEKLPTFKRIKTSFVDEITQEENGSRWQRSSSKRVVDVTKLGAVDKRLFIDKLIKHIENDNLNLLQKLRERMERVDVKLPSVEVRYKNLNVEAECEVVQGKPLPTLWNSFSSLFSVMKSIACNSQETKMGILKDVSGIIKPSRLTLLLGPPSCGKTTLLMALAGKLEQSLEVSGEICYNGHKLDEFVPQKTSAYISQYDLHIPEMTVRETIDFSARCQGVGSRADIMTEITRKEKEQGIFPDPDIDTYMKAISVEGQSENLQTEYVLKILGLDICADTLVGDALDRAFQMIVGPIKALFMDEISTGLDSSTTFQIVTCLQQLVHITDATAVLSLLQPAPETFELFDDLILMAEGKIVYHGPCSQALQFFKDCGFWCPERKGVADFLQEVTSKKDQRQYWYRTDIPYSYVSVDEFSQIFKTSYWGRMLDDELSQPYDKSQSHKSSLSYSKYSLGKLDLFKACMKREILLMKRNSFIYIFKTVQLTITAIITMTVFLRTQLDIDLLGSNYLLGSLYYTLVRLMTNGVAELIMTITRLPVVYKQKAFYLYPAWAYCLPAAILKIPFSVLDSLVWTSMTYYVIGYSPEITRFLRQFLLLIALHMSSTSMCRSLAAIFKTDVAATTVGSLVLVLMFLFGGFILPRPSLPKWLRWGFWLSPMSYGEIGITLNEFLAPRWQKIQEGNITIGREILKSRGLDFNANFFWISIGALLGFAVVFDILFILALTYLKEPKQSRALVSKKRLPQLKGGEKSNEMELKNKSVAVDINHTSKEAQTGKMVLPFLPLSIAFKDVQYFVDTPPEMKKHGSNEKLQLLCDITGAFRPGILTALMGVSGAGKTTLMDVLSGRKTGGIIEGDIRIGGYPKVQKTFERVSGYCEQNDIHSPYITVEESVRYSAWLRLPREIDSATKGKFVEEVLETIELDDIKDSLVGIAGQSGLSTEQRKRLTIAVELVSNPSIIFMDEPTSGLDARAAAVVMRAVKNVVTTGRTTVCTIHQPSIDIFETFDEVFKSAFGRYICEITSVDILLWITYR</sequence>
<feature type="transmembrane region" description="Helical" evidence="10">
    <location>
        <begin position="735"/>
        <end position="761"/>
    </location>
</feature>
<dbReference type="InterPro" id="IPR003439">
    <property type="entry name" value="ABC_transporter-like_ATP-bd"/>
</dbReference>
<feature type="transmembrane region" description="Helical" evidence="10">
    <location>
        <begin position="509"/>
        <end position="530"/>
    </location>
</feature>
<dbReference type="GO" id="GO:0016887">
    <property type="term" value="F:ATP hydrolysis activity"/>
    <property type="evidence" value="ECO:0007669"/>
    <property type="project" value="InterPro"/>
</dbReference>
<keyword evidence="6" id="KW-0547">Nucleotide-binding</keyword>
<organism evidence="12 13">
    <name type="scientific">Medicago truncatula</name>
    <name type="common">Barrel medic</name>
    <name type="synonym">Medicago tribuloides</name>
    <dbReference type="NCBI Taxonomy" id="3880"/>
    <lineage>
        <taxon>Eukaryota</taxon>
        <taxon>Viridiplantae</taxon>
        <taxon>Streptophyta</taxon>
        <taxon>Embryophyta</taxon>
        <taxon>Tracheophyta</taxon>
        <taxon>Spermatophyta</taxon>
        <taxon>Magnoliopsida</taxon>
        <taxon>eudicotyledons</taxon>
        <taxon>Gunneridae</taxon>
        <taxon>Pentapetalae</taxon>
        <taxon>rosids</taxon>
        <taxon>fabids</taxon>
        <taxon>Fabales</taxon>
        <taxon>Fabaceae</taxon>
        <taxon>Papilionoideae</taxon>
        <taxon>50 kb inversion clade</taxon>
        <taxon>NPAAA clade</taxon>
        <taxon>Hologalegina</taxon>
        <taxon>IRL clade</taxon>
        <taxon>Trifolieae</taxon>
        <taxon>Medicago</taxon>
    </lineage>
</organism>
<dbReference type="GO" id="GO:0016020">
    <property type="term" value="C:membrane"/>
    <property type="evidence" value="ECO:0007669"/>
    <property type="project" value="UniProtKB-SubCell"/>
</dbReference>
<evidence type="ECO:0000256" key="8">
    <source>
        <dbReference type="ARBA" id="ARBA00022989"/>
    </source>
</evidence>
<keyword evidence="9 10" id="KW-0472">Membrane</keyword>
<keyword evidence="8 10" id="KW-1133">Transmembrane helix</keyword>
<evidence type="ECO:0000256" key="5">
    <source>
        <dbReference type="ARBA" id="ARBA00022737"/>
    </source>
</evidence>
<feature type="transmembrane region" description="Helical" evidence="10">
    <location>
        <begin position="653"/>
        <end position="674"/>
    </location>
</feature>
<dbReference type="Pfam" id="PF01061">
    <property type="entry name" value="ABC2_membrane"/>
    <property type="match status" value="1"/>
</dbReference>
<gene>
    <name evidence="12" type="ORF">MtrunA17_Chr4g0069211</name>
</gene>
<feature type="transmembrane region" description="Helical" evidence="10">
    <location>
        <begin position="580"/>
        <end position="601"/>
    </location>
</feature>
<dbReference type="Pfam" id="PF00005">
    <property type="entry name" value="ABC_tran"/>
    <property type="match status" value="2"/>
</dbReference>
<dbReference type="PROSITE" id="PS50893">
    <property type="entry name" value="ABC_TRANSPORTER_2"/>
    <property type="match status" value="2"/>
</dbReference>
<comment type="subcellular location">
    <subcellularLocation>
        <location evidence="1">Membrane</location>
        <topology evidence="1">Multi-pass membrane protein</topology>
    </subcellularLocation>
</comment>
<dbReference type="Gene3D" id="3.40.50.300">
    <property type="entry name" value="P-loop containing nucleotide triphosphate hydrolases"/>
    <property type="match status" value="2"/>
</dbReference>
<evidence type="ECO:0000256" key="9">
    <source>
        <dbReference type="ARBA" id="ARBA00023136"/>
    </source>
</evidence>
<keyword evidence="5" id="KW-0677">Repeat</keyword>
<dbReference type="FunFam" id="3.40.50.300:FF:000179">
    <property type="entry name" value="ABC transporter G family member 34"/>
    <property type="match status" value="1"/>
</dbReference>
<name>A0A396INF4_MEDTR</name>
<evidence type="ECO:0000256" key="10">
    <source>
        <dbReference type="SAM" id="Phobius"/>
    </source>
</evidence>
<evidence type="ECO:0000259" key="11">
    <source>
        <dbReference type="PROSITE" id="PS50893"/>
    </source>
</evidence>
<dbReference type="EMBL" id="PSQE01000004">
    <property type="protein sequence ID" value="RHN64447.1"/>
    <property type="molecule type" value="Genomic_DNA"/>
</dbReference>
<dbReference type="PANTHER" id="PTHR48040">
    <property type="entry name" value="PLEIOTROPIC DRUG RESISTANCE PROTEIN 1-LIKE ISOFORM X1"/>
    <property type="match status" value="1"/>
</dbReference>
<keyword evidence="3" id="KW-0813">Transport</keyword>
<evidence type="ECO:0000256" key="4">
    <source>
        <dbReference type="ARBA" id="ARBA00022692"/>
    </source>
</evidence>
<keyword evidence="7" id="KW-0067">ATP-binding</keyword>
<comment type="caution">
    <text evidence="12">The sequence shown here is derived from an EMBL/GenBank/DDBJ whole genome shotgun (WGS) entry which is preliminary data.</text>
</comment>
<dbReference type="FunFam" id="3.40.50.300:FF:000059">
    <property type="entry name" value="ABC transporter G family member 40"/>
    <property type="match status" value="1"/>
</dbReference>
<protein>
    <submittedName>
        <fullName evidence="12">Putative xenobiotic-transporting ATPase</fullName>
        <ecNumber evidence="12">3.6.3.44</ecNumber>
    </submittedName>
</protein>
<keyword evidence="4 10" id="KW-0812">Transmembrane</keyword>
<comment type="similarity">
    <text evidence="2">Belongs to the ABC transporter superfamily. ABCG family. PDR (TC 3.A.1.205) subfamily.</text>
</comment>
<evidence type="ECO:0000256" key="2">
    <source>
        <dbReference type="ARBA" id="ARBA00006012"/>
    </source>
</evidence>
<evidence type="ECO:0000256" key="7">
    <source>
        <dbReference type="ARBA" id="ARBA00022840"/>
    </source>
</evidence>
<proteinExistence type="inferred from homology"/>
<dbReference type="SMART" id="SM00382">
    <property type="entry name" value="AAA"/>
    <property type="match status" value="2"/>
</dbReference>
<dbReference type="InterPro" id="IPR043926">
    <property type="entry name" value="ABCG_dom"/>
</dbReference>
<dbReference type="InterPro" id="IPR013525">
    <property type="entry name" value="ABC2_TM"/>
</dbReference>
<accession>A0A396INF4</accession>
<reference evidence="13" key="1">
    <citation type="journal article" date="2018" name="Nat. Plants">
        <title>Whole-genome landscape of Medicago truncatula symbiotic genes.</title>
        <authorList>
            <person name="Pecrix Y."/>
            <person name="Staton S.E."/>
            <person name="Sallet E."/>
            <person name="Lelandais-Briere C."/>
            <person name="Moreau S."/>
            <person name="Carrere S."/>
            <person name="Blein T."/>
            <person name="Jardinaud M.F."/>
            <person name="Latrasse D."/>
            <person name="Zouine M."/>
            <person name="Zahm M."/>
            <person name="Kreplak J."/>
            <person name="Mayjonade B."/>
            <person name="Satge C."/>
            <person name="Perez M."/>
            <person name="Cauet S."/>
            <person name="Marande W."/>
            <person name="Chantry-Darmon C."/>
            <person name="Lopez-Roques C."/>
            <person name="Bouchez O."/>
            <person name="Berard A."/>
            <person name="Debelle F."/>
            <person name="Munos S."/>
            <person name="Bendahmane A."/>
            <person name="Berges H."/>
            <person name="Niebel A."/>
            <person name="Buitink J."/>
            <person name="Frugier F."/>
            <person name="Benhamed M."/>
            <person name="Crespi M."/>
            <person name="Gouzy J."/>
            <person name="Gamas P."/>
        </authorList>
    </citation>
    <scope>NUCLEOTIDE SEQUENCE [LARGE SCALE GENOMIC DNA]</scope>
    <source>
        <strain evidence="13">cv. Jemalong A17</strain>
    </source>
</reference>
<dbReference type="EC" id="3.6.3.44" evidence="12"/>
<evidence type="ECO:0000313" key="12">
    <source>
        <dbReference type="EMBL" id="RHN64447.1"/>
    </source>
</evidence>
<dbReference type="InterPro" id="IPR003593">
    <property type="entry name" value="AAA+_ATPase"/>
</dbReference>
<dbReference type="GO" id="GO:0005524">
    <property type="term" value="F:ATP binding"/>
    <property type="evidence" value="ECO:0007669"/>
    <property type="project" value="UniProtKB-KW"/>
</dbReference>